<dbReference type="InterPro" id="IPR011894">
    <property type="entry name" value="PorC_KorC"/>
</dbReference>
<dbReference type="InterPro" id="IPR051626">
    <property type="entry name" value="Oxidoreductase_gamma_subunit"/>
</dbReference>
<evidence type="ECO:0000259" key="2">
    <source>
        <dbReference type="Pfam" id="PF01558"/>
    </source>
</evidence>
<dbReference type="Proteomes" id="UP000253805">
    <property type="component" value="Unassembled WGS sequence"/>
</dbReference>
<reference evidence="3 4" key="1">
    <citation type="journal article" date="2018" name="Elife">
        <title>Discovery and characterization of a prevalent human gut bacterial enzyme sufficient for the inactivation of a family of plant toxins.</title>
        <authorList>
            <person name="Koppel N."/>
            <person name="Bisanz J.E."/>
            <person name="Pandelia M.E."/>
            <person name="Turnbaugh P.J."/>
            <person name="Balskus E.P."/>
        </authorList>
    </citation>
    <scope>NUCLEOTIDE SEQUENCE [LARGE SCALE GENOMIC DNA]</scope>
    <source>
        <strain evidence="3 4">OB21 GAM 11</strain>
    </source>
</reference>
<protein>
    <submittedName>
        <fullName evidence="3">Pyruvate ferredoxin oxidoreductase</fullName>
    </submittedName>
</protein>
<dbReference type="Gene3D" id="3.40.920.10">
    <property type="entry name" value="Pyruvate-ferredoxin oxidoreductase, PFOR, domain III"/>
    <property type="match status" value="1"/>
</dbReference>
<evidence type="ECO:0000313" key="4">
    <source>
        <dbReference type="Proteomes" id="UP000253805"/>
    </source>
</evidence>
<dbReference type="GO" id="GO:0016625">
    <property type="term" value="F:oxidoreductase activity, acting on the aldehyde or oxo group of donors, iron-sulfur protein as acceptor"/>
    <property type="evidence" value="ECO:0007669"/>
    <property type="project" value="InterPro"/>
</dbReference>
<dbReference type="EMBL" id="PPUT01000030">
    <property type="protein sequence ID" value="RDC42312.1"/>
    <property type="molecule type" value="Genomic_DNA"/>
</dbReference>
<dbReference type="RefSeq" id="WP_114549581.1">
    <property type="nucleotide sequence ID" value="NZ_PPUT01000030.1"/>
</dbReference>
<keyword evidence="1" id="KW-0560">Oxidoreductase</keyword>
<dbReference type="SUPFAM" id="SSF53323">
    <property type="entry name" value="Pyruvate-ferredoxin oxidoreductase, PFOR, domain III"/>
    <property type="match status" value="1"/>
</dbReference>
<dbReference type="PANTHER" id="PTHR43366:SF1">
    <property type="entry name" value="PYRUVATE SYNTHASE SUBUNIT PORC"/>
    <property type="match status" value="1"/>
</dbReference>
<evidence type="ECO:0000256" key="1">
    <source>
        <dbReference type="ARBA" id="ARBA00023002"/>
    </source>
</evidence>
<comment type="caution">
    <text evidence="3">The sequence shown here is derived from an EMBL/GenBank/DDBJ whole genome shotgun (WGS) entry which is preliminary data.</text>
</comment>
<feature type="domain" description="Pyruvate/ketoisovalerate oxidoreductase catalytic" evidence="2">
    <location>
        <begin position="10"/>
        <end position="168"/>
    </location>
</feature>
<organism evidence="3 4">
    <name type="scientific">Adlercreutzia equolifaciens subsp. celatus</name>
    <dbReference type="NCBI Taxonomy" id="394340"/>
    <lineage>
        <taxon>Bacteria</taxon>
        <taxon>Bacillati</taxon>
        <taxon>Actinomycetota</taxon>
        <taxon>Coriobacteriia</taxon>
        <taxon>Eggerthellales</taxon>
        <taxon>Eggerthellaceae</taxon>
        <taxon>Adlercreutzia</taxon>
    </lineage>
</organism>
<name>A0A369NY93_9ACTN</name>
<keyword evidence="3" id="KW-0670">Pyruvate</keyword>
<dbReference type="Pfam" id="PF01558">
    <property type="entry name" value="POR"/>
    <property type="match status" value="1"/>
</dbReference>
<dbReference type="PANTHER" id="PTHR43366">
    <property type="entry name" value="PYRUVATE SYNTHASE SUBUNIT PORC"/>
    <property type="match status" value="1"/>
</dbReference>
<accession>A0A369NY93</accession>
<dbReference type="InterPro" id="IPR002869">
    <property type="entry name" value="Pyrv_flavodox_OxRed_cen"/>
</dbReference>
<dbReference type="NCBIfam" id="TIGR02175">
    <property type="entry name" value="PorC_KorC"/>
    <property type="match status" value="1"/>
</dbReference>
<dbReference type="AlphaFoldDB" id="A0A369NY93"/>
<dbReference type="InterPro" id="IPR019752">
    <property type="entry name" value="Pyrv/ketoisovalerate_OxRed_cat"/>
</dbReference>
<proteinExistence type="predicted"/>
<gene>
    <name evidence="3" type="ORF">C1850_09965</name>
</gene>
<evidence type="ECO:0000313" key="3">
    <source>
        <dbReference type="EMBL" id="RDC42312.1"/>
    </source>
</evidence>
<sequence length="223" mass="23511">MLEFIWHARGGQGAFTAARCLGAAAALSAGAYALAFPTFGPERRGAPMRAFTKIDTAPIGDRSAVHRAAFVIYLDETLVEDGWEDELAPGGLMLLNTKRALDDPRILGIDADGISAAVLGRPIPNTVFLGAIPALTAAVTIEDIHAGICATMSEKLHAKNLRIVDAAFAEVASREIAATRDLVAAEQAATDVTAVLSEKDAMFSLAAEMLVEGEGRDFDVRDC</sequence>